<keyword evidence="7" id="KW-0653">Protein transport</keyword>
<comment type="similarity">
    <text evidence="2">Belongs to the YajC family.</text>
</comment>
<evidence type="ECO:0000256" key="1">
    <source>
        <dbReference type="ARBA" id="ARBA00004162"/>
    </source>
</evidence>
<keyword evidence="13" id="KW-1185">Reference proteome</keyword>
<keyword evidence="4" id="KW-0813">Transport</keyword>
<evidence type="ECO:0000313" key="13">
    <source>
        <dbReference type="Proteomes" id="UP000678679"/>
    </source>
</evidence>
<keyword evidence="5" id="KW-1003">Cell membrane</keyword>
<organism evidence="12 13">
    <name type="scientific">Flammeovirga yaeyamensis</name>
    <dbReference type="NCBI Taxonomy" id="367791"/>
    <lineage>
        <taxon>Bacteria</taxon>
        <taxon>Pseudomonadati</taxon>
        <taxon>Bacteroidota</taxon>
        <taxon>Cytophagia</taxon>
        <taxon>Cytophagales</taxon>
        <taxon>Flammeovirgaceae</taxon>
        <taxon>Flammeovirga</taxon>
    </lineage>
</organism>
<dbReference type="AlphaFoldDB" id="A0AAX1N426"/>
<dbReference type="Proteomes" id="UP000678679">
    <property type="component" value="Chromosome 1"/>
</dbReference>
<evidence type="ECO:0000256" key="9">
    <source>
        <dbReference type="ARBA" id="ARBA00023010"/>
    </source>
</evidence>
<evidence type="ECO:0000313" key="12">
    <source>
        <dbReference type="EMBL" id="QWG02091.1"/>
    </source>
</evidence>
<keyword evidence="9" id="KW-0811">Translocation</keyword>
<accession>A0AAX1N426</accession>
<comment type="subcellular location">
    <subcellularLocation>
        <location evidence="1">Cell membrane</location>
        <topology evidence="1">Single-pass membrane protein</topology>
    </subcellularLocation>
</comment>
<keyword evidence="6 11" id="KW-0812">Transmembrane</keyword>
<evidence type="ECO:0000256" key="10">
    <source>
        <dbReference type="ARBA" id="ARBA00023136"/>
    </source>
</evidence>
<dbReference type="PANTHER" id="PTHR33909:SF1">
    <property type="entry name" value="SEC TRANSLOCON ACCESSORY COMPLEX SUBUNIT YAJC"/>
    <property type="match status" value="1"/>
</dbReference>
<dbReference type="GO" id="GO:0015031">
    <property type="term" value="P:protein transport"/>
    <property type="evidence" value="ECO:0007669"/>
    <property type="project" value="UniProtKB-KW"/>
</dbReference>
<dbReference type="EMBL" id="CP076132">
    <property type="protein sequence ID" value="QWG02091.1"/>
    <property type="molecule type" value="Genomic_DNA"/>
</dbReference>
<dbReference type="NCBIfam" id="TIGR00739">
    <property type="entry name" value="yajC"/>
    <property type="match status" value="1"/>
</dbReference>
<dbReference type="InterPro" id="IPR003849">
    <property type="entry name" value="Preprotein_translocase_YajC"/>
</dbReference>
<feature type="transmembrane region" description="Helical" evidence="11">
    <location>
        <begin position="15"/>
        <end position="34"/>
    </location>
</feature>
<dbReference type="Pfam" id="PF02699">
    <property type="entry name" value="YajC"/>
    <property type="match status" value="1"/>
</dbReference>
<keyword evidence="8 11" id="KW-1133">Transmembrane helix</keyword>
<evidence type="ECO:0000256" key="4">
    <source>
        <dbReference type="ARBA" id="ARBA00022448"/>
    </source>
</evidence>
<sequence>MSILNNILLQVGGDGAGVMNIVFLVGMIAVFYFFMLRPQQKKQKEQQKFSDALKKNKNVVTVSGMHGKIVEVKANAVVLEIDRGVKVTFEKSSISAENTNIVYGQKEKKD</sequence>
<dbReference type="KEGG" id="fya:KMW28_00460"/>
<gene>
    <name evidence="12" type="primary">yajC</name>
    <name evidence="12" type="ORF">KMW28_00460</name>
</gene>
<dbReference type="SMART" id="SM01323">
    <property type="entry name" value="YajC"/>
    <property type="match status" value="1"/>
</dbReference>
<dbReference type="RefSeq" id="WP_066211096.1">
    <property type="nucleotide sequence ID" value="NZ_CP076132.1"/>
</dbReference>
<protein>
    <recommendedName>
        <fullName evidence="3">Sec translocon accessory complex subunit YajC</fullName>
    </recommendedName>
</protein>
<evidence type="ECO:0000256" key="3">
    <source>
        <dbReference type="ARBA" id="ARBA00014962"/>
    </source>
</evidence>
<proteinExistence type="inferred from homology"/>
<dbReference type="PANTHER" id="PTHR33909">
    <property type="entry name" value="SEC TRANSLOCON ACCESSORY COMPLEX SUBUNIT YAJC"/>
    <property type="match status" value="1"/>
</dbReference>
<evidence type="ECO:0000256" key="11">
    <source>
        <dbReference type="SAM" id="Phobius"/>
    </source>
</evidence>
<evidence type="ECO:0000256" key="7">
    <source>
        <dbReference type="ARBA" id="ARBA00022927"/>
    </source>
</evidence>
<reference evidence="12 13" key="1">
    <citation type="submission" date="2021-05" db="EMBL/GenBank/DDBJ databases">
        <title>Comparative genomic studies on the polysaccharide-degrading batcterial strains of the Flammeovirga genus.</title>
        <authorList>
            <person name="Zewei F."/>
            <person name="Zheng Z."/>
            <person name="Yu L."/>
            <person name="Ruyue G."/>
            <person name="Yanhong M."/>
            <person name="Yuanyuan C."/>
            <person name="Jingyan G."/>
            <person name="Wenjun H."/>
        </authorList>
    </citation>
    <scope>NUCLEOTIDE SEQUENCE [LARGE SCALE GENOMIC DNA]</scope>
    <source>
        <strain evidence="12 13">NBRC:100898</strain>
    </source>
</reference>
<evidence type="ECO:0000256" key="2">
    <source>
        <dbReference type="ARBA" id="ARBA00006742"/>
    </source>
</evidence>
<evidence type="ECO:0000256" key="5">
    <source>
        <dbReference type="ARBA" id="ARBA00022475"/>
    </source>
</evidence>
<evidence type="ECO:0000256" key="6">
    <source>
        <dbReference type="ARBA" id="ARBA00022692"/>
    </source>
</evidence>
<evidence type="ECO:0000256" key="8">
    <source>
        <dbReference type="ARBA" id="ARBA00022989"/>
    </source>
</evidence>
<keyword evidence="10 11" id="KW-0472">Membrane</keyword>
<name>A0AAX1N426_9BACT</name>
<dbReference type="PRINTS" id="PR01853">
    <property type="entry name" value="YAJCTRNLCASE"/>
</dbReference>
<dbReference type="GO" id="GO:0005886">
    <property type="term" value="C:plasma membrane"/>
    <property type="evidence" value="ECO:0007669"/>
    <property type="project" value="UniProtKB-SubCell"/>
</dbReference>